<keyword evidence="6 8" id="KW-0067">ATP-binding</keyword>
<evidence type="ECO:0000313" key="12">
    <source>
        <dbReference type="EMBL" id="GLK76882.1"/>
    </source>
</evidence>
<feature type="binding site" evidence="8">
    <location>
        <position position="116"/>
    </location>
    <ligand>
        <name>substrate</name>
    </ligand>
</feature>
<feature type="domain" description="PurM-like C-terminal" evidence="10">
    <location>
        <begin position="568"/>
        <end position="705"/>
    </location>
</feature>
<keyword evidence="13" id="KW-1185">Reference proteome</keyword>
<comment type="catalytic activity">
    <reaction evidence="8">
        <text>N(2)-formyl-N(1)-(5-phospho-beta-D-ribosyl)glycinamide + L-glutamine + ATP + H2O = 2-formamido-N(1)-(5-O-phospho-beta-D-ribosyl)acetamidine + L-glutamate + ADP + phosphate + H(+)</text>
        <dbReference type="Rhea" id="RHEA:17129"/>
        <dbReference type="ChEBI" id="CHEBI:15377"/>
        <dbReference type="ChEBI" id="CHEBI:15378"/>
        <dbReference type="ChEBI" id="CHEBI:29985"/>
        <dbReference type="ChEBI" id="CHEBI:30616"/>
        <dbReference type="ChEBI" id="CHEBI:43474"/>
        <dbReference type="ChEBI" id="CHEBI:58359"/>
        <dbReference type="ChEBI" id="CHEBI:147286"/>
        <dbReference type="ChEBI" id="CHEBI:147287"/>
        <dbReference type="ChEBI" id="CHEBI:456216"/>
        <dbReference type="EC" id="6.3.5.3"/>
    </reaction>
</comment>
<keyword evidence="1 8" id="KW-0963">Cytoplasm</keyword>
<dbReference type="CDD" id="cd02204">
    <property type="entry name" value="PurL_repeat2"/>
    <property type="match status" value="1"/>
</dbReference>
<dbReference type="Gene3D" id="3.90.650.10">
    <property type="entry name" value="PurM-like C-terminal domain"/>
    <property type="match status" value="2"/>
</dbReference>
<dbReference type="SUPFAM" id="SSF56042">
    <property type="entry name" value="PurM C-terminal domain-like"/>
    <property type="match status" value="2"/>
</dbReference>
<keyword evidence="7 8" id="KW-0460">Magnesium</keyword>
<dbReference type="GO" id="GO:0006189">
    <property type="term" value="P:'de novo' IMP biosynthetic process"/>
    <property type="evidence" value="ECO:0007669"/>
    <property type="project" value="UniProtKB-UniRule"/>
</dbReference>
<feature type="binding site" evidence="8">
    <location>
        <position position="268"/>
    </location>
    <ligand>
        <name>Mg(2+)</name>
        <dbReference type="ChEBI" id="CHEBI:18420"/>
        <label>2</label>
    </ligand>
</feature>
<comment type="function">
    <text evidence="8">Part of the phosphoribosylformylglycinamidine synthase complex involved in the purines biosynthetic pathway. Catalyzes the ATP-dependent conversion of formylglycinamide ribonucleotide (FGAR) and glutamine to yield formylglycinamidine ribonucleotide (FGAM) and glutamate. The FGAM synthase complex is composed of three subunits. PurQ produces an ammonia molecule by converting glutamine to glutamate. PurL transfers the ammonia molecule to FGAR to form FGAM in an ATP-dependent manner. PurS interacts with PurQ and PurL and is thought to assist in the transfer of the ammonia molecule from PurQ to PurL.</text>
</comment>
<comment type="caution">
    <text evidence="12">The sequence shown here is derived from an EMBL/GenBank/DDBJ whole genome shotgun (WGS) entry which is preliminary data.</text>
</comment>
<feature type="binding site" evidence="8">
    <location>
        <position position="531"/>
    </location>
    <ligand>
        <name>Mg(2+)</name>
        <dbReference type="ChEBI" id="CHEBI:18420"/>
        <label>1</label>
    </ligand>
</feature>
<gene>
    <name evidence="8 12" type="primary">purL</name>
    <name evidence="12" type="ORF">GCM10008171_21360</name>
</gene>
<evidence type="ECO:0000256" key="4">
    <source>
        <dbReference type="ARBA" id="ARBA00022741"/>
    </source>
</evidence>
<dbReference type="Pfam" id="PF02769">
    <property type="entry name" value="AIRS_C"/>
    <property type="match status" value="2"/>
</dbReference>
<dbReference type="Pfam" id="PF18072">
    <property type="entry name" value="FGAR-AT_linker"/>
    <property type="match status" value="1"/>
</dbReference>
<accession>A0A9W6JH05</accession>
<feature type="binding site" evidence="8">
    <location>
        <position position="93"/>
    </location>
    <ligand>
        <name>Mg(2+)</name>
        <dbReference type="ChEBI" id="CHEBI:18420"/>
        <label>1</label>
    </ligand>
</feature>
<sequence>MTAHEPAITPELVAAHGLKPDEYQRILDLIGREPSFTELGVFSAMWNEHCSYKSSKIWLKTLPISGPHVIQGPGENAGVVDIGDGDAVVFKMESHNHPSFIEPYQGAATGVGGILRDVFTMGARPVAALNALRFGDPEHPRTRHLVSGVVAGVGGYGNSFGVPTVGGLVGFHTRYDGNILVNAMAVGLAKADAIFYAKATGVGLPVVYLGSKTGRDGIHGATMASAEFDDASEEKRPTVQVGDPFAEKLLLEACLELMASGAVVAIQDMGAAGLTCSAVEMGAKGDLGIRLDLENVPVREEGMTAYEMMLSESQERMLMVLHPEKEDVARAIFTKWGLDFAVVGRTTDDLRFKVYFNGELKADLPIKELGDEAPEYDRPHVETPKAPVLSPASIDAPLSTGEALLKLMGSAELSSRRWVWEQYDHIILGETVQKPGGDSAVVRVNGGPKGLALTADVTPRYCEADPFEGGKQAVAEAWRNLTAVGARPLAVTDNLNFGNPEKPEIMGQLVGCIKGIGEACRALDFPVVSGNVSLYNETQGRAILPTPTIGAVGVIDDVAKSATIAFKREGEAILVLGDAQGWLGRSCWLWLVAGREEGAPPPVDLQAELRNGDFVRSLVLSGAATAVHDVSDGGLLLAVAEMALAGRVGATLEDAPASLPAHAWFFGEDQARYVVTVEESKASLVISAASEAGVTATRIGTTGGDRLIPGGEAPILLGELREAHDGWFPRFMAGPAVDAD</sequence>
<dbReference type="RefSeq" id="WP_271204736.1">
    <property type="nucleotide sequence ID" value="NZ_BSFK01000010.1"/>
</dbReference>
<reference evidence="12" key="2">
    <citation type="submission" date="2023-01" db="EMBL/GenBank/DDBJ databases">
        <authorList>
            <person name="Sun Q."/>
            <person name="Evtushenko L."/>
        </authorList>
    </citation>
    <scope>NUCLEOTIDE SEQUENCE</scope>
    <source>
        <strain evidence="12">VKM B-2555</strain>
    </source>
</reference>
<evidence type="ECO:0000256" key="6">
    <source>
        <dbReference type="ARBA" id="ARBA00022840"/>
    </source>
</evidence>
<evidence type="ECO:0000256" key="8">
    <source>
        <dbReference type="HAMAP-Rule" id="MF_00420"/>
    </source>
</evidence>
<dbReference type="EC" id="6.3.5.3" evidence="8"/>
<evidence type="ECO:0000256" key="7">
    <source>
        <dbReference type="ARBA" id="ARBA00022842"/>
    </source>
</evidence>
<evidence type="ECO:0000259" key="10">
    <source>
        <dbReference type="Pfam" id="PF02769"/>
    </source>
</evidence>
<feature type="binding site" evidence="8">
    <location>
        <position position="91"/>
    </location>
    <ligand>
        <name>ATP</name>
        <dbReference type="ChEBI" id="CHEBI:30616"/>
    </ligand>
</feature>
<reference evidence="12" key="1">
    <citation type="journal article" date="2014" name="Int. J. Syst. Evol. Microbiol.">
        <title>Complete genome sequence of Corynebacterium casei LMG S-19264T (=DSM 44701T), isolated from a smear-ripened cheese.</title>
        <authorList>
            <consortium name="US DOE Joint Genome Institute (JGI-PGF)"/>
            <person name="Walter F."/>
            <person name="Albersmeier A."/>
            <person name="Kalinowski J."/>
            <person name="Ruckert C."/>
        </authorList>
    </citation>
    <scope>NUCLEOTIDE SEQUENCE</scope>
    <source>
        <strain evidence="12">VKM B-2555</strain>
    </source>
</reference>
<comment type="pathway">
    <text evidence="8">Purine metabolism; IMP biosynthesis via de novo pathway; 5-amino-1-(5-phospho-D-ribosyl)imidazole from N(2)-formyl-N(1)-(5-phospho-D-ribosyl)glycinamide: step 1/2.</text>
</comment>
<feature type="domain" description="PurM-like N-terminal" evidence="9">
    <location>
        <begin position="436"/>
        <end position="555"/>
    </location>
</feature>
<dbReference type="GO" id="GO:0005524">
    <property type="term" value="F:ATP binding"/>
    <property type="evidence" value="ECO:0007669"/>
    <property type="project" value="UniProtKB-UniRule"/>
</dbReference>
<dbReference type="PANTHER" id="PTHR43555">
    <property type="entry name" value="PHOSPHORIBOSYLFORMYLGLYCINAMIDINE SYNTHASE SUBUNIT PURL"/>
    <property type="match status" value="1"/>
</dbReference>
<dbReference type="EMBL" id="BSFK01000010">
    <property type="protein sequence ID" value="GLK76882.1"/>
    <property type="molecule type" value="Genomic_DNA"/>
</dbReference>
<dbReference type="AlphaFoldDB" id="A0A9W6JH05"/>
<evidence type="ECO:0000256" key="3">
    <source>
        <dbReference type="ARBA" id="ARBA00022723"/>
    </source>
</evidence>
<dbReference type="GO" id="GO:0000287">
    <property type="term" value="F:magnesium ion binding"/>
    <property type="evidence" value="ECO:0007669"/>
    <property type="project" value="UniProtKB-UniRule"/>
</dbReference>
<feature type="domain" description="PurM-like N-terminal" evidence="9">
    <location>
        <begin position="74"/>
        <end position="188"/>
    </location>
</feature>
<keyword evidence="4 8" id="KW-0547">Nucleotide-binding</keyword>
<evidence type="ECO:0000313" key="13">
    <source>
        <dbReference type="Proteomes" id="UP001143364"/>
    </source>
</evidence>
<feature type="domain" description="Phosphoribosylformylglycinamidine synthase linker" evidence="11">
    <location>
        <begin position="16"/>
        <end position="53"/>
    </location>
</feature>
<dbReference type="Gene3D" id="3.30.1330.10">
    <property type="entry name" value="PurM-like, N-terminal domain"/>
    <property type="match status" value="2"/>
</dbReference>
<dbReference type="PIRSF" id="PIRSF001587">
    <property type="entry name" value="FGAM_synthase_II"/>
    <property type="match status" value="1"/>
</dbReference>
<comment type="subcellular location">
    <subcellularLocation>
        <location evidence="8">Cytoplasm</location>
    </subcellularLocation>
</comment>
<dbReference type="InterPro" id="IPR036676">
    <property type="entry name" value="PurM-like_C_sf"/>
</dbReference>
<feature type="binding site" evidence="8">
    <location>
        <begin position="94"/>
        <end position="97"/>
    </location>
    <ligand>
        <name>substrate</name>
    </ligand>
</feature>
<feature type="domain" description="PurM-like C-terminal" evidence="10">
    <location>
        <begin position="202"/>
        <end position="355"/>
    </location>
</feature>
<feature type="binding site" evidence="8">
    <location>
        <position position="117"/>
    </location>
    <ligand>
        <name>Mg(2+)</name>
        <dbReference type="ChEBI" id="CHEBI:18420"/>
        <label>2</label>
    </ligand>
</feature>
<dbReference type="HAMAP" id="MF_00420">
    <property type="entry name" value="PurL_2"/>
    <property type="match status" value="1"/>
</dbReference>
<dbReference type="GO" id="GO:0005737">
    <property type="term" value="C:cytoplasm"/>
    <property type="evidence" value="ECO:0007669"/>
    <property type="project" value="UniProtKB-SubCell"/>
</dbReference>
<dbReference type="SUPFAM" id="SSF55326">
    <property type="entry name" value="PurM N-terminal domain-like"/>
    <property type="match status" value="2"/>
</dbReference>
<dbReference type="GO" id="GO:0004642">
    <property type="term" value="F:phosphoribosylformylglycinamidine synthase activity"/>
    <property type="evidence" value="ECO:0007669"/>
    <property type="project" value="UniProtKB-UniRule"/>
</dbReference>
<dbReference type="CDD" id="cd02203">
    <property type="entry name" value="PurL_repeat1"/>
    <property type="match status" value="1"/>
</dbReference>
<dbReference type="Proteomes" id="UP001143364">
    <property type="component" value="Unassembled WGS sequence"/>
</dbReference>
<feature type="binding site" evidence="8">
    <location>
        <position position="52"/>
    </location>
    <ligand>
        <name>ATP</name>
        <dbReference type="ChEBI" id="CHEBI:30616"/>
    </ligand>
</feature>
<feature type="binding site" evidence="8">
    <location>
        <position position="530"/>
    </location>
    <ligand>
        <name>ATP</name>
        <dbReference type="ChEBI" id="CHEBI:30616"/>
    </ligand>
</feature>
<organism evidence="12 13">
    <name type="scientific">Methylopila jiangsuensis</name>
    <dbReference type="NCBI Taxonomy" id="586230"/>
    <lineage>
        <taxon>Bacteria</taxon>
        <taxon>Pseudomonadati</taxon>
        <taxon>Pseudomonadota</taxon>
        <taxon>Alphaproteobacteria</taxon>
        <taxon>Hyphomicrobiales</taxon>
        <taxon>Methylopilaceae</taxon>
        <taxon>Methylopila</taxon>
    </lineage>
</organism>
<evidence type="ECO:0000259" key="11">
    <source>
        <dbReference type="Pfam" id="PF18072"/>
    </source>
</evidence>
<feature type="binding site" evidence="8">
    <location>
        <position position="240"/>
    </location>
    <ligand>
        <name>substrate</name>
    </ligand>
</feature>
<proteinExistence type="inferred from homology"/>
<keyword evidence="3 8" id="KW-0479">Metal-binding</keyword>
<dbReference type="Pfam" id="PF00586">
    <property type="entry name" value="AIRS"/>
    <property type="match status" value="2"/>
</dbReference>
<comment type="caution">
    <text evidence="8">Lacks conserved residue(s) required for the propagation of feature annotation.</text>
</comment>
<keyword evidence="5 8" id="KW-0658">Purine biosynthesis</keyword>
<evidence type="ECO:0000256" key="5">
    <source>
        <dbReference type="ARBA" id="ARBA00022755"/>
    </source>
</evidence>
<evidence type="ECO:0000259" key="9">
    <source>
        <dbReference type="Pfam" id="PF00586"/>
    </source>
</evidence>
<feature type="binding site" evidence="8">
    <location>
        <begin position="312"/>
        <end position="314"/>
    </location>
    <ligand>
        <name>substrate</name>
    </ligand>
</feature>
<evidence type="ECO:0000256" key="2">
    <source>
        <dbReference type="ARBA" id="ARBA00022598"/>
    </source>
</evidence>
<feature type="active site" description="Proton acceptor" evidence="8">
    <location>
        <position position="95"/>
    </location>
</feature>
<feature type="active site" evidence="8">
    <location>
        <position position="49"/>
    </location>
</feature>
<dbReference type="InterPro" id="IPR041609">
    <property type="entry name" value="PurL_linker"/>
</dbReference>
<dbReference type="InterPro" id="IPR010074">
    <property type="entry name" value="PRibForGlyAmidine_synth_PurL"/>
</dbReference>
<dbReference type="InterPro" id="IPR016188">
    <property type="entry name" value="PurM-like_N"/>
</dbReference>
<name>A0A9W6JH05_9HYPH</name>
<dbReference type="NCBIfam" id="TIGR01736">
    <property type="entry name" value="FGAM_synth_II"/>
    <property type="match status" value="1"/>
</dbReference>
<protein>
    <recommendedName>
        <fullName evidence="8">Phosphoribosylformylglycinamidine synthase subunit PurL</fullName>
        <shortName evidence="8">FGAM synthase</shortName>
        <ecNumber evidence="8">6.3.5.3</ecNumber>
    </recommendedName>
    <alternativeName>
        <fullName evidence="8">Formylglycinamide ribonucleotide amidotransferase subunit II</fullName>
        <shortName evidence="8">FGAR amidotransferase II</shortName>
        <shortName evidence="8">FGAR-AT II</shortName>
    </alternativeName>
    <alternativeName>
        <fullName evidence="8">Glutamine amidotransferase PurL</fullName>
    </alternativeName>
    <alternativeName>
        <fullName evidence="8">Phosphoribosylformylglycinamidine synthase subunit II</fullName>
    </alternativeName>
</protein>
<feature type="binding site" evidence="8">
    <location>
        <position position="493"/>
    </location>
    <ligand>
        <name>ATP</name>
        <dbReference type="ChEBI" id="CHEBI:30616"/>
    </ligand>
</feature>
<keyword evidence="2 8" id="KW-0436">Ligase</keyword>
<feature type="binding site" evidence="8">
    <location>
        <position position="533"/>
    </location>
    <ligand>
        <name>substrate</name>
    </ligand>
</feature>
<comment type="subunit">
    <text evidence="8">Monomer. Part of the FGAM synthase complex composed of 1 PurL, 1 PurQ and 2 PurS subunits.</text>
</comment>
<dbReference type="FunFam" id="3.30.1330.10:FF:000004">
    <property type="entry name" value="Phosphoribosylformylglycinamidine synthase subunit PurL"/>
    <property type="match status" value="1"/>
</dbReference>
<dbReference type="InterPro" id="IPR036921">
    <property type="entry name" value="PurM-like_N_sf"/>
</dbReference>
<comment type="similarity">
    <text evidence="8">Belongs to the FGAMS family.</text>
</comment>
<dbReference type="NCBIfam" id="NF002290">
    <property type="entry name" value="PRK01213.1"/>
    <property type="match status" value="1"/>
</dbReference>
<dbReference type="PANTHER" id="PTHR43555:SF1">
    <property type="entry name" value="PHOSPHORIBOSYLFORMYLGLYCINAMIDINE SYNTHASE SUBUNIT PURL"/>
    <property type="match status" value="1"/>
</dbReference>
<evidence type="ECO:0000256" key="1">
    <source>
        <dbReference type="ARBA" id="ARBA00022490"/>
    </source>
</evidence>
<dbReference type="InterPro" id="IPR010918">
    <property type="entry name" value="PurM-like_C_dom"/>
</dbReference>